<name>A0A4R2BGN7_9BACI</name>
<proteinExistence type="predicted"/>
<reference evidence="1 2" key="1">
    <citation type="journal article" date="2015" name="Stand. Genomic Sci.">
        <title>Genomic Encyclopedia of Bacterial and Archaeal Type Strains, Phase III: the genomes of soil and plant-associated and newly described type strains.</title>
        <authorList>
            <person name="Whitman W.B."/>
            <person name="Woyke T."/>
            <person name="Klenk H.P."/>
            <person name="Zhou Y."/>
            <person name="Lilburn T.G."/>
            <person name="Beck B.J."/>
            <person name="De Vos P."/>
            <person name="Vandamme P."/>
            <person name="Eisen J.A."/>
            <person name="Garrity G."/>
            <person name="Hugenholtz P."/>
            <person name="Kyrpides N.C."/>
        </authorList>
    </citation>
    <scope>NUCLEOTIDE SEQUENCE [LARGE SCALE GENOMIC DNA]</scope>
    <source>
        <strain evidence="1 2">CV53</strain>
    </source>
</reference>
<protein>
    <submittedName>
        <fullName evidence="1">Uncharacterized protein DUF2187</fullName>
    </submittedName>
</protein>
<dbReference type="RefSeq" id="WP_132004101.1">
    <property type="nucleotide sequence ID" value="NZ_JABUHM010000009.1"/>
</dbReference>
<sequence>MKTARAKIGDQIISQNKIKGIVTKINENSVIIDILENNSDLEFPNNKTVISHKHYELSKEQALLH</sequence>
<dbReference type="AlphaFoldDB" id="A0A4R2BGN7"/>
<comment type="caution">
    <text evidence="1">The sequence shown here is derived from an EMBL/GenBank/DDBJ whole genome shotgun (WGS) entry which is preliminary data.</text>
</comment>
<dbReference type="Proteomes" id="UP000295689">
    <property type="component" value="Unassembled WGS sequence"/>
</dbReference>
<organism evidence="1 2">
    <name type="scientific">Mesobacillus foraminis</name>
    <dbReference type="NCBI Taxonomy" id="279826"/>
    <lineage>
        <taxon>Bacteria</taxon>
        <taxon>Bacillati</taxon>
        <taxon>Bacillota</taxon>
        <taxon>Bacilli</taxon>
        <taxon>Bacillales</taxon>
        <taxon>Bacillaceae</taxon>
        <taxon>Mesobacillus</taxon>
    </lineage>
</organism>
<gene>
    <name evidence="1" type="ORF">EV146_104133</name>
</gene>
<accession>A0A4R2BGN7</accession>
<evidence type="ECO:0000313" key="1">
    <source>
        <dbReference type="EMBL" id="TCN26026.1"/>
    </source>
</evidence>
<evidence type="ECO:0000313" key="2">
    <source>
        <dbReference type="Proteomes" id="UP000295689"/>
    </source>
</evidence>
<keyword evidence="2" id="KW-1185">Reference proteome</keyword>
<dbReference type="InterPro" id="IPR018690">
    <property type="entry name" value="DUF2187"/>
</dbReference>
<dbReference type="EMBL" id="SLVV01000004">
    <property type="protein sequence ID" value="TCN26026.1"/>
    <property type="molecule type" value="Genomic_DNA"/>
</dbReference>
<dbReference type="Pfam" id="PF09953">
    <property type="entry name" value="DUF2187"/>
    <property type="match status" value="1"/>
</dbReference>